<evidence type="ECO:0008006" key="3">
    <source>
        <dbReference type="Google" id="ProtNLM"/>
    </source>
</evidence>
<evidence type="ECO:0000313" key="2">
    <source>
        <dbReference type="Proteomes" id="UP000297938"/>
    </source>
</evidence>
<evidence type="ECO:0000313" key="1">
    <source>
        <dbReference type="EMBL" id="TFJ23149.1"/>
    </source>
</evidence>
<organism evidence="1 2">
    <name type="scientific">Carnobacterium divergens</name>
    <name type="common">Lactobacillus divergens</name>
    <dbReference type="NCBI Taxonomy" id="2748"/>
    <lineage>
        <taxon>Bacteria</taxon>
        <taxon>Bacillati</taxon>
        <taxon>Bacillota</taxon>
        <taxon>Bacilli</taxon>
        <taxon>Lactobacillales</taxon>
        <taxon>Carnobacteriaceae</taxon>
        <taxon>Carnobacterium</taxon>
    </lineage>
</organism>
<dbReference type="EMBL" id="NRPP01000021">
    <property type="protein sequence ID" value="TFJ23149.1"/>
    <property type="molecule type" value="Genomic_DNA"/>
</dbReference>
<accession>A0A7Z8G462</accession>
<name>A0A7Z8G462_CARDV</name>
<comment type="caution">
    <text evidence="1">The sequence shown here is derived from an EMBL/GenBank/DDBJ whole genome shotgun (WGS) entry which is preliminary data.</text>
</comment>
<feature type="non-terminal residue" evidence="1">
    <location>
        <position position="108"/>
    </location>
</feature>
<reference evidence="1 2" key="1">
    <citation type="journal article" date="2018" name="Int. J. Food Microbiol.">
        <title>Growth of Carnobacterium spp. isolated from chilled vacuum-packaged meat under relevant acidic conditions.</title>
        <authorList>
            <person name="Zhang P."/>
            <person name="Badoni M."/>
            <person name="Ganzle M."/>
            <person name="Yang X."/>
        </authorList>
    </citation>
    <scope>NUCLEOTIDE SEQUENCE [LARGE SCALE GENOMIC DNA]</scope>
    <source>
        <strain evidence="1 2">B2</strain>
    </source>
</reference>
<sequence>MKEIFKINEEEFGFSESQLVEDDYLCENPWTDVPLPQPCWKPKFNWNSNTWVETATEEEMNPPEVKPELTEVEELGQKISEMELADLEKENRIKQLEAENEVLGMQQT</sequence>
<proteinExistence type="predicted"/>
<dbReference type="AlphaFoldDB" id="A0A7Z8G462"/>
<gene>
    <name evidence="1" type="ORF">CKN69_13275</name>
</gene>
<dbReference type="Proteomes" id="UP000297938">
    <property type="component" value="Unassembled WGS sequence"/>
</dbReference>
<dbReference type="RefSeq" id="WP_135026677.1">
    <property type="nucleotide sequence ID" value="NZ_NROV01000019.1"/>
</dbReference>
<protein>
    <recommendedName>
        <fullName evidence="3">Bacteriophage SP-beta YorD domain-containing protein</fullName>
    </recommendedName>
</protein>